<gene>
    <name evidence="16" type="ORF">K0O23_05660</name>
</gene>
<comment type="cofactor">
    <cofactor evidence="1">
        <name>Zn(2+)</name>
        <dbReference type="ChEBI" id="CHEBI:29105"/>
    </cofactor>
</comment>
<comment type="similarity">
    <text evidence="3">Belongs to the peptidase M36 family.</text>
</comment>
<dbReference type="Gene3D" id="1.10.390.10">
    <property type="entry name" value="Neutral Protease Domain 2"/>
    <property type="match status" value="1"/>
</dbReference>
<comment type="caution">
    <text evidence="16">The sequence shown here is derived from an EMBL/GenBank/DDBJ whole genome shotgun (WGS) entry which is preliminary data.</text>
</comment>
<dbReference type="Pfam" id="PF07504">
    <property type="entry name" value="FTP"/>
    <property type="match status" value="1"/>
</dbReference>
<dbReference type="CDD" id="cd09596">
    <property type="entry name" value="M36"/>
    <property type="match status" value="1"/>
</dbReference>
<evidence type="ECO:0000256" key="12">
    <source>
        <dbReference type="SAM" id="SignalP"/>
    </source>
</evidence>
<keyword evidence="4" id="KW-0964">Secreted</keyword>
<dbReference type="Gene3D" id="3.10.170.10">
    <property type="match status" value="1"/>
</dbReference>
<dbReference type="Pfam" id="PF02225">
    <property type="entry name" value="PA"/>
    <property type="match status" value="1"/>
</dbReference>
<keyword evidence="5" id="KW-0645">Protease</keyword>
<feature type="domain" description="Secretion system C-terminal sorting" evidence="15">
    <location>
        <begin position="856"/>
        <end position="926"/>
    </location>
</feature>
<sequence length="935" mass="101137">MGKNLRIYMQLAIIVAMLFGSTVSYAQGNRQSEKKPIPQVALDHIKKNKQALKVKDKDIQDLALSSEAESKKSGVKHYYIKQQYEGIEIHGAITNMSITSNGKVVNVGNRFHEDIESKVNSKQPVLDAEGAVAAAARHLGVAVSEPLTVLESTNNRNREVVLSKGGISLETIPAKLVYQPMFDGSLRLAWEVSIYELDSQNWWNIRVDAKTGELLDKDNMVVHCVFENEGAGGKYLHDAHRHTASVALDEQMDMTPYAPMGGPVNQANTPGVYEVYPMPFESPSHGDRKPMNAAAVADKMASPNGWHTDSKKSYTITRGNNVYAYEDPNNTGHVASNSDNGADVMHGHSPDGGTQRVFKYPVNFSEQPETYRDAAITNLFYWSNITHDVWYKYGFDEESGNFQSSNFGKDGLGNDYVMAEAQDGRSIPNVRNNANFATPIDGRRPRMQMYLWSGIPDPDRFRITAPSLIAGSYLAGTAAFGPALTPTPITGKLVLVNSEGANAVEGCGSVLNTAAVAGNIAVVYRGSCAFTVKVKNAQNAGAKAVVVINNVPGAPGAMGGADASITIPSVMISDETGANIIALLDANQEVTVSLKDDGSGPEIDGDFDNGIIVHEYGHGISNRLTGGRNTTSCLPTQVLAGGKVLTTEQMGEGWSDWFGLMMTMKKGDTREKIRGIGTYASGQPVEGRGIRPAPYSTDFSVNNYTYGATNNSSLSAPHGIGFVFATILWEMTWDLIDKYGFDPDLYNGNGGNNMAMQLVIDGLKLQPCYPGFVDGRDAILLADQLNYGGANQELIWSAFARRGVGYSASQGLSYFRFDQKEAYDMPPAAVIAGGSTASPALTVSEISKADEMVLSYPNPFSESTTISFKAKEAGHTLLKVYDITGREVETLFDGVVEIGNTYTYSFKASEKKSGVYMYKLVNGSTTRSGTMLLIK</sequence>
<dbReference type="Proteomes" id="UP000813018">
    <property type="component" value="Unassembled WGS sequence"/>
</dbReference>
<dbReference type="InterPro" id="IPR027268">
    <property type="entry name" value="Peptidase_M4/M1_CTD_sf"/>
</dbReference>
<proteinExistence type="inferred from homology"/>
<dbReference type="Pfam" id="PF02128">
    <property type="entry name" value="Peptidase_M36"/>
    <property type="match status" value="1"/>
</dbReference>
<dbReference type="InterPro" id="IPR050371">
    <property type="entry name" value="Fungal_virulence_M36"/>
</dbReference>
<feature type="chain" id="PRO_5047252410" evidence="12">
    <location>
        <begin position="27"/>
        <end position="935"/>
    </location>
</feature>
<dbReference type="PANTHER" id="PTHR33478">
    <property type="entry name" value="EXTRACELLULAR METALLOPROTEINASE MEP"/>
    <property type="match status" value="1"/>
</dbReference>
<feature type="signal peptide" evidence="12">
    <location>
        <begin position="1"/>
        <end position="26"/>
    </location>
</feature>
<evidence type="ECO:0000313" key="16">
    <source>
        <dbReference type="EMBL" id="MBW7466545.1"/>
    </source>
</evidence>
<dbReference type="InterPro" id="IPR026444">
    <property type="entry name" value="Secre_tail"/>
</dbReference>
<evidence type="ECO:0000256" key="11">
    <source>
        <dbReference type="ARBA" id="ARBA00023145"/>
    </source>
</evidence>
<dbReference type="RefSeq" id="WP_219876418.1">
    <property type="nucleotide sequence ID" value="NZ_JAHYXK010000003.1"/>
</dbReference>
<keyword evidence="8" id="KW-0378">Hydrolase</keyword>
<keyword evidence="11" id="KW-0865">Zymogen</keyword>
<evidence type="ECO:0000256" key="6">
    <source>
        <dbReference type="ARBA" id="ARBA00022723"/>
    </source>
</evidence>
<dbReference type="InterPro" id="IPR011096">
    <property type="entry name" value="FTP_domain"/>
</dbReference>
<dbReference type="Pfam" id="PF18962">
    <property type="entry name" value="Por_Secre_tail"/>
    <property type="match status" value="1"/>
</dbReference>
<comment type="subcellular location">
    <subcellularLocation>
        <location evidence="2">Secreted</location>
    </subcellularLocation>
</comment>
<dbReference type="Gene3D" id="3.50.30.30">
    <property type="match status" value="1"/>
</dbReference>
<keyword evidence="10" id="KW-0482">Metalloprotease</keyword>
<keyword evidence="9" id="KW-0862">Zinc</keyword>
<evidence type="ECO:0000256" key="5">
    <source>
        <dbReference type="ARBA" id="ARBA00022670"/>
    </source>
</evidence>
<evidence type="ECO:0000313" key="17">
    <source>
        <dbReference type="Proteomes" id="UP000813018"/>
    </source>
</evidence>
<evidence type="ECO:0000259" key="14">
    <source>
        <dbReference type="Pfam" id="PF07504"/>
    </source>
</evidence>
<accession>A0ABS7CRX8</accession>
<dbReference type="SUPFAM" id="SSF55486">
    <property type="entry name" value="Metalloproteases ('zincins'), catalytic domain"/>
    <property type="match status" value="1"/>
</dbReference>
<dbReference type="NCBIfam" id="TIGR04183">
    <property type="entry name" value="Por_Secre_tail"/>
    <property type="match status" value="1"/>
</dbReference>
<evidence type="ECO:0000256" key="10">
    <source>
        <dbReference type="ARBA" id="ARBA00023049"/>
    </source>
</evidence>
<keyword evidence="7 12" id="KW-0732">Signal</keyword>
<evidence type="ECO:0000259" key="13">
    <source>
        <dbReference type="Pfam" id="PF02225"/>
    </source>
</evidence>
<dbReference type="EMBL" id="JAHYXK010000003">
    <property type="protein sequence ID" value="MBW7466545.1"/>
    <property type="molecule type" value="Genomic_DNA"/>
</dbReference>
<feature type="domain" description="FTP" evidence="14">
    <location>
        <begin position="61"/>
        <end position="111"/>
    </location>
</feature>
<evidence type="ECO:0000256" key="3">
    <source>
        <dbReference type="ARBA" id="ARBA00006006"/>
    </source>
</evidence>
<dbReference type="InterPro" id="IPR001842">
    <property type="entry name" value="Peptidase_M36"/>
</dbReference>
<dbReference type="PANTHER" id="PTHR33478:SF1">
    <property type="entry name" value="EXTRACELLULAR METALLOPROTEINASE MEP"/>
    <property type="match status" value="1"/>
</dbReference>
<evidence type="ECO:0000259" key="15">
    <source>
        <dbReference type="Pfam" id="PF18962"/>
    </source>
</evidence>
<protein>
    <submittedName>
        <fullName evidence="16">T9SS-dependent M36 family metallopeptidase</fullName>
    </submittedName>
</protein>
<dbReference type="NCBIfam" id="NF038113">
    <property type="entry name" value="T9SSA_dep_M36"/>
    <property type="match status" value="1"/>
</dbReference>
<feature type="domain" description="PA" evidence="13">
    <location>
        <begin position="489"/>
        <end position="580"/>
    </location>
</feature>
<reference evidence="16 17" key="1">
    <citation type="journal article" date="2016" name="Int. J. Syst. Evol. Microbiol.">
        <title>Pontibacter aydingkolensis sp. nov., isolated from soil of a salt lake.</title>
        <authorList>
            <person name="Osman G."/>
            <person name="Zhang T."/>
            <person name="Lou K."/>
            <person name="Gao Y."/>
            <person name="Chang W."/>
            <person name="Lin Q."/>
            <person name="Yang H.M."/>
            <person name="Huo X.D."/>
            <person name="Wang N."/>
        </authorList>
    </citation>
    <scope>NUCLEOTIDE SEQUENCE [LARGE SCALE GENOMIC DNA]</scope>
    <source>
        <strain evidence="16 17">KACC 19255</strain>
    </source>
</reference>
<keyword evidence="17" id="KW-1185">Reference proteome</keyword>
<evidence type="ECO:0000256" key="9">
    <source>
        <dbReference type="ARBA" id="ARBA00022833"/>
    </source>
</evidence>
<organism evidence="16 17">
    <name type="scientific">Pontibacter aydingkolensis</name>
    <dbReference type="NCBI Taxonomy" id="1911536"/>
    <lineage>
        <taxon>Bacteria</taxon>
        <taxon>Pseudomonadati</taxon>
        <taxon>Bacteroidota</taxon>
        <taxon>Cytophagia</taxon>
        <taxon>Cytophagales</taxon>
        <taxon>Hymenobacteraceae</taxon>
        <taxon>Pontibacter</taxon>
    </lineage>
</organism>
<evidence type="ECO:0000256" key="1">
    <source>
        <dbReference type="ARBA" id="ARBA00001947"/>
    </source>
</evidence>
<evidence type="ECO:0000256" key="7">
    <source>
        <dbReference type="ARBA" id="ARBA00022729"/>
    </source>
</evidence>
<evidence type="ECO:0000256" key="4">
    <source>
        <dbReference type="ARBA" id="ARBA00022525"/>
    </source>
</evidence>
<dbReference type="InterPro" id="IPR003137">
    <property type="entry name" value="PA_domain"/>
</dbReference>
<dbReference type="SUPFAM" id="SSF52025">
    <property type="entry name" value="PA domain"/>
    <property type="match status" value="1"/>
</dbReference>
<evidence type="ECO:0000256" key="8">
    <source>
        <dbReference type="ARBA" id="ARBA00022801"/>
    </source>
</evidence>
<keyword evidence="6" id="KW-0479">Metal-binding</keyword>
<name>A0ABS7CRX8_9BACT</name>
<dbReference type="CDD" id="cd04818">
    <property type="entry name" value="PA_subtilisin_1"/>
    <property type="match status" value="1"/>
</dbReference>
<evidence type="ECO:0000256" key="2">
    <source>
        <dbReference type="ARBA" id="ARBA00004613"/>
    </source>
</evidence>
<dbReference type="InterPro" id="IPR046450">
    <property type="entry name" value="PA_dom_sf"/>
</dbReference>